<dbReference type="Proteomes" id="UP001209878">
    <property type="component" value="Unassembled WGS sequence"/>
</dbReference>
<protein>
    <submittedName>
        <fullName evidence="1">Uncharacterized protein</fullName>
    </submittedName>
</protein>
<gene>
    <name evidence="1" type="ORF">NP493_259g00004</name>
</gene>
<name>A0AAD9NY83_RIDPI</name>
<evidence type="ECO:0000313" key="2">
    <source>
        <dbReference type="Proteomes" id="UP001209878"/>
    </source>
</evidence>
<dbReference type="EMBL" id="JAODUO010000258">
    <property type="protein sequence ID" value="KAK2184632.1"/>
    <property type="molecule type" value="Genomic_DNA"/>
</dbReference>
<reference evidence="1" key="1">
    <citation type="journal article" date="2023" name="Mol. Biol. Evol.">
        <title>Third-Generation Sequencing Reveals the Adaptive Role of the Epigenome in Three Deep-Sea Polychaetes.</title>
        <authorList>
            <person name="Perez M."/>
            <person name="Aroh O."/>
            <person name="Sun Y."/>
            <person name="Lan Y."/>
            <person name="Juniper S.K."/>
            <person name="Young C.R."/>
            <person name="Angers B."/>
            <person name="Qian P.Y."/>
        </authorList>
    </citation>
    <scope>NUCLEOTIDE SEQUENCE</scope>
    <source>
        <strain evidence="1">R07B-5</strain>
    </source>
</reference>
<keyword evidence="2" id="KW-1185">Reference proteome</keyword>
<accession>A0AAD9NY83</accession>
<dbReference type="AlphaFoldDB" id="A0AAD9NY83"/>
<evidence type="ECO:0000313" key="1">
    <source>
        <dbReference type="EMBL" id="KAK2184632.1"/>
    </source>
</evidence>
<sequence>MSLQKDFKWSDKVYTMKEFVDVFTYRLPQIIFIAVGWDGKDVDHTFSGDEMYRIAAVKRQRRVVAKHGSGYFVSIPATTKKKVDLFFPDGNVKKSVNMDELLSALATVGDGTLKMMFENDEKVSFSFGPDQGANISFGVMRVIDVYDERYLVGHSICDGKVYSPIMPVPIPVYMTIELAIAVGLVDGTDDDYYKVLADIEAKMKGGKIEINDTDGRWSRRRVSTTQNHLLLVSQHVPVGDMHD</sequence>
<proteinExistence type="predicted"/>
<organism evidence="1 2">
    <name type="scientific">Ridgeia piscesae</name>
    <name type="common">Tubeworm</name>
    <dbReference type="NCBI Taxonomy" id="27915"/>
    <lineage>
        <taxon>Eukaryota</taxon>
        <taxon>Metazoa</taxon>
        <taxon>Spiralia</taxon>
        <taxon>Lophotrochozoa</taxon>
        <taxon>Annelida</taxon>
        <taxon>Polychaeta</taxon>
        <taxon>Sedentaria</taxon>
        <taxon>Canalipalpata</taxon>
        <taxon>Sabellida</taxon>
        <taxon>Siboglinidae</taxon>
        <taxon>Ridgeia</taxon>
    </lineage>
</organism>
<comment type="caution">
    <text evidence="1">The sequence shown here is derived from an EMBL/GenBank/DDBJ whole genome shotgun (WGS) entry which is preliminary data.</text>
</comment>